<keyword evidence="5" id="KW-0676">Redox-active center</keyword>
<keyword evidence="3" id="KW-0249">Electron transport</keyword>
<keyword evidence="8" id="KW-1185">Reference proteome</keyword>
<sequence>MSTEVKELVEGKITGKKVMVFSKTYCPFCTKAKNALANYNLGDDIDIMEIEDNPLMDQIQDYLKSITGGRSVPRVFIKGKFIGGGSETEAFHKNGELKKMLDQ</sequence>
<dbReference type="SUPFAM" id="SSF52833">
    <property type="entry name" value="Thioredoxin-like"/>
    <property type="match status" value="1"/>
</dbReference>
<dbReference type="GO" id="GO:0005737">
    <property type="term" value="C:cytoplasm"/>
    <property type="evidence" value="ECO:0007669"/>
    <property type="project" value="TreeGrafter"/>
</dbReference>
<dbReference type="InterPro" id="IPR011899">
    <property type="entry name" value="Glutaredoxin_euk/vir"/>
</dbReference>
<evidence type="ECO:0000256" key="4">
    <source>
        <dbReference type="ARBA" id="ARBA00023157"/>
    </source>
</evidence>
<dbReference type="GO" id="GO:0015038">
    <property type="term" value="F:glutathione disulfide oxidoreductase activity"/>
    <property type="evidence" value="ECO:0007669"/>
    <property type="project" value="TreeGrafter"/>
</dbReference>
<keyword evidence="4" id="KW-1015">Disulfide bond</keyword>
<evidence type="ECO:0000313" key="7">
    <source>
        <dbReference type="EMBL" id="KAK3096740.1"/>
    </source>
</evidence>
<name>A0AA88Y1S0_PINIB</name>
<dbReference type="NCBIfam" id="TIGR02180">
    <property type="entry name" value="GRX_euk"/>
    <property type="match status" value="1"/>
</dbReference>
<dbReference type="CDD" id="cd03419">
    <property type="entry name" value="GRX_GRXh_1_2_like"/>
    <property type="match status" value="1"/>
</dbReference>
<dbReference type="EMBL" id="VSWD01000007">
    <property type="protein sequence ID" value="KAK3096740.1"/>
    <property type="molecule type" value="Genomic_DNA"/>
</dbReference>
<organism evidence="7 8">
    <name type="scientific">Pinctada imbricata</name>
    <name type="common">Atlantic pearl-oyster</name>
    <name type="synonym">Pinctada martensii</name>
    <dbReference type="NCBI Taxonomy" id="66713"/>
    <lineage>
        <taxon>Eukaryota</taxon>
        <taxon>Metazoa</taxon>
        <taxon>Spiralia</taxon>
        <taxon>Lophotrochozoa</taxon>
        <taxon>Mollusca</taxon>
        <taxon>Bivalvia</taxon>
        <taxon>Autobranchia</taxon>
        <taxon>Pteriomorphia</taxon>
        <taxon>Pterioida</taxon>
        <taxon>Pterioidea</taxon>
        <taxon>Pteriidae</taxon>
        <taxon>Pinctada</taxon>
    </lineage>
</organism>
<protein>
    <recommendedName>
        <fullName evidence="6">Glutaredoxin domain-containing protein</fullName>
    </recommendedName>
</protein>
<dbReference type="Proteomes" id="UP001186944">
    <property type="component" value="Unassembled WGS sequence"/>
</dbReference>
<dbReference type="InterPro" id="IPR036249">
    <property type="entry name" value="Thioredoxin-like_sf"/>
</dbReference>
<dbReference type="Pfam" id="PF00462">
    <property type="entry name" value="Glutaredoxin"/>
    <property type="match status" value="1"/>
</dbReference>
<comment type="function">
    <text evidence="1">Has a glutathione-disulfide oxidoreductase activity in the presence of NADPH and glutathione reductase. Reduces low molecular weight disulfides and proteins.</text>
</comment>
<evidence type="ECO:0000256" key="5">
    <source>
        <dbReference type="ARBA" id="ARBA00023284"/>
    </source>
</evidence>
<evidence type="ECO:0000256" key="1">
    <source>
        <dbReference type="ARBA" id="ARBA00002549"/>
    </source>
</evidence>
<proteinExistence type="predicted"/>
<dbReference type="InterPro" id="IPR002109">
    <property type="entry name" value="Glutaredoxin"/>
</dbReference>
<dbReference type="PANTHER" id="PTHR45694">
    <property type="entry name" value="GLUTAREDOXIN 2"/>
    <property type="match status" value="1"/>
</dbReference>
<dbReference type="Gene3D" id="3.40.30.10">
    <property type="entry name" value="Glutaredoxin"/>
    <property type="match status" value="1"/>
</dbReference>
<accession>A0AA88Y1S0</accession>
<keyword evidence="2" id="KW-0813">Transport</keyword>
<dbReference type="InterPro" id="IPR011767">
    <property type="entry name" value="GLR_AS"/>
</dbReference>
<feature type="domain" description="Glutaredoxin" evidence="6">
    <location>
        <begin position="18"/>
        <end position="82"/>
    </location>
</feature>
<dbReference type="PRINTS" id="PR00160">
    <property type="entry name" value="GLUTAREDOXIN"/>
</dbReference>
<dbReference type="PANTHER" id="PTHR45694:SF18">
    <property type="entry name" value="GLUTAREDOXIN-1-RELATED"/>
    <property type="match status" value="1"/>
</dbReference>
<evidence type="ECO:0000259" key="6">
    <source>
        <dbReference type="Pfam" id="PF00462"/>
    </source>
</evidence>
<reference evidence="7" key="1">
    <citation type="submission" date="2019-08" db="EMBL/GenBank/DDBJ databases">
        <title>The improved chromosome-level genome for the pearl oyster Pinctada fucata martensii using PacBio sequencing and Hi-C.</title>
        <authorList>
            <person name="Zheng Z."/>
        </authorList>
    </citation>
    <scope>NUCLEOTIDE SEQUENCE</scope>
    <source>
        <strain evidence="7">ZZ-2019</strain>
        <tissue evidence="7">Adductor muscle</tissue>
    </source>
</reference>
<evidence type="ECO:0000313" key="8">
    <source>
        <dbReference type="Proteomes" id="UP001186944"/>
    </source>
</evidence>
<evidence type="ECO:0000256" key="2">
    <source>
        <dbReference type="ARBA" id="ARBA00022448"/>
    </source>
</evidence>
<evidence type="ECO:0000256" key="3">
    <source>
        <dbReference type="ARBA" id="ARBA00022982"/>
    </source>
</evidence>
<dbReference type="AlphaFoldDB" id="A0AA88Y1S0"/>
<gene>
    <name evidence="7" type="ORF">FSP39_002826</name>
</gene>
<dbReference type="InterPro" id="IPR014025">
    <property type="entry name" value="Glutaredoxin_subgr"/>
</dbReference>
<dbReference type="PROSITE" id="PS00195">
    <property type="entry name" value="GLUTAREDOXIN_1"/>
    <property type="match status" value="1"/>
</dbReference>
<dbReference type="GO" id="GO:0034599">
    <property type="term" value="P:cellular response to oxidative stress"/>
    <property type="evidence" value="ECO:0007669"/>
    <property type="project" value="TreeGrafter"/>
</dbReference>
<dbReference type="PROSITE" id="PS51354">
    <property type="entry name" value="GLUTAREDOXIN_2"/>
    <property type="match status" value="1"/>
</dbReference>
<comment type="caution">
    <text evidence="7">The sequence shown here is derived from an EMBL/GenBank/DDBJ whole genome shotgun (WGS) entry which is preliminary data.</text>
</comment>